<dbReference type="InterPro" id="IPR035911">
    <property type="entry name" value="MurE/MurF_N"/>
</dbReference>
<dbReference type="Gene3D" id="3.40.1390.10">
    <property type="entry name" value="MurE/MurF, N-terminal domain"/>
    <property type="match status" value="1"/>
</dbReference>
<dbReference type="GO" id="GO:0047482">
    <property type="term" value="F:UDP-N-acetylmuramoyl-L-alanyl-D-glutamate-L-lysine ligase activity"/>
    <property type="evidence" value="ECO:0007669"/>
    <property type="project" value="UniProtKB-EC"/>
</dbReference>
<dbReference type="AlphaFoldDB" id="A0A5C6A176"/>
<dbReference type="Proteomes" id="UP000316213">
    <property type="component" value="Unassembled WGS sequence"/>
</dbReference>
<dbReference type="SUPFAM" id="SSF53623">
    <property type="entry name" value="MurD-like peptide ligases, catalytic domain"/>
    <property type="match status" value="1"/>
</dbReference>
<evidence type="ECO:0000313" key="2">
    <source>
        <dbReference type="EMBL" id="TWT93077.1"/>
    </source>
</evidence>
<keyword evidence="2" id="KW-0436">Ligase</keyword>
<feature type="region of interest" description="Disordered" evidence="1">
    <location>
        <begin position="598"/>
        <end position="625"/>
    </location>
</feature>
<keyword evidence="3" id="KW-1185">Reference proteome</keyword>
<dbReference type="InterPro" id="IPR036615">
    <property type="entry name" value="Mur_ligase_C_dom_sf"/>
</dbReference>
<dbReference type="EMBL" id="SJPM01000010">
    <property type="protein sequence ID" value="TWT93077.1"/>
    <property type="molecule type" value="Genomic_DNA"/>
</dbReference>
<evidence type="ECO:0000313" key="3">
    <source>
        <dbReference type="Proteomes" id="UP000316213"/>
    </source>
</evidence>
<reference evidence="2 3" key="1">
    <citation type="submission" date="2019-02" db="EMBL/GenBank/DDBJ databases">
        <title>Deep-cultivation of Planctomycetes and their phenomic and genomic characterization uncovers novel biology.</title>
        <authorList>
            <person name="Wiegand S."/>
            <person name="Jogler M."/>
            <person name="Boedeker C."/>
            <person name="Pinto D."/>
            <person name="Vollmers J."/>
            <person name="Rivas-Marin E."/>
            <person name="Kohn T."/>
            <person name="Peeters S.H."/>
            <person name="Heuer A."/>
            <person name="Rast P."/>
            <person name="Oberbeckmann S."/>
            <person name="Bunk B."/>
            <person name="Jeske O."/>
            <person name="Meyerdierks A."/>
            <person name="Storesund J.E."/>
            <person name="Kallscheuer N."/>
            <person name="Luecker S."/>
            <person name="Lage O.M."/>
            <person name="Pohl T."/>
            <person name="Merkel B.J."/>
            <person name="Hornburger P."/>
            <person name="Mueller R.-W."/>
            <person name="Bruemmer F."/>
            <person name="Labrenz M."/>
            <person name="Spormann A.M."/>
            <person name="Op Den Camp H."/>
            <person name="Overmann J."/>
            <person name="Amann R."/>
            <person name="Jetten M.S.M."/>
            <person name="Mascher T."/>
            <person name="Medema M.H."/>
            <person name="Devos D.P."/>
            <person name="Kaster A.-K."/>
            <person name="Ovreas L."/>
            <person name="Rohde M."/>
            <person name="Galperin M.Y."/>
            <person name="Jogler C."/>
        </authorList>
    </citation>
    <scope>NUCLEOTIDE SEQUENCE [LARGE SCALE GENOMIC DNA]</scope>
    <source>
        <strain evidence="2 3">Pla100</strain>
    </source>
</reference>
<dbReference type="SUPFAM" id="SSF53244">
    <property type="entry name" value="MurD-like peptide ligases, peptide-binding domain"/>
    <property type="match status" value="1"/>
</dbReference>
<organism evidence="2 3">
    <name type="scientific">Neorhodopirellula pilleata</name>
    <dbReference type="NCBI Taxonomy" id="2714738"/>
    <lineage>
        <taxon>Bacteria</taxon>
        <taxon>Pseudomonadati</taxon>
        <taxon>Planctomycetota</taxon>
        <taxon>Planctomycetia</taxon>
        <taxon>Pirellulales</taxon>
        <taxon>Pirellulaceae</taxon>
        <taxon>Neorhodopirellula</taxon>
    </lineage>
</organism>
<sequence length="625" mass="67159">MHHAINRHRSQNAHVFWTSPFVARSESYSRKGRLSKASLLAISNGRSDLAPSDLPSTPKADLDLSGSEPSHLLKIHEPSDSASSHNDVVNDTARSLKDLLPQVRFFSGDDIRFESIAESVQRCTPGQLVVYRIGLDCPVEFIATALARGAAGILTEQVLPVPLVQCIVGDTDRALAEIASRELIDENGTRPDQRLLTIGVVGESGKTSTALCLATVLKDSPCRVAYETDLGHSDGIGSETIDQPVPRGAELLRRIHEAADAGAAIAVLELEDNALRSGGYDQIGLDMLVITGRNRPRTDFGPSAIDCAIERVLPDGILIVNVSDATAMSAATASGLTIFSYGVDTPADVSLKTAHHQDGVLTAMIRHEMNSAMMESTIGFGCFTAPLAAAAAVGVATENPLVQIAESLSRLRSIPGRIERITCEDWQTAQTQPQVYLDACGSPARGAFVLEHLREQLRNHVEGATGVVEPMLFSMEDVVQSQRTRGGQIWCVLAPSIEDTSETLMLYGRLLETLPDHCILTCHPSEKAGFLAMSHAVLDGVEDCAAMRLVADQERAIGWAMQAARPQDTIIVLGGLDRSTPLRQRADIRRVEELIAGVRSRSSQNAPSPGEPAAPPKLKLFHPDA</sequence>
<name>A0A5C6A176_9BACT</name>
<dbReference type="PANTHER" id="PTHR23135">
    <property type="entry name" value="MUR LIGASE FAMILY MEMBER"/>
    <property type="match status" value="1"/>
</dbReference>
<dbReference type="RefSeq" id="WP_146579879.1">
    <property type="nucleotide sequence ID" value="NZ_SJPM01000010.1"/>
</dbReference>
<comment type="caution">
    <text evidence="2">The sequence shown here is derived from an EMBL/GenBank/DDBJ whole genome shotgun (WGS) entry which is preliminary data.</text>
</comment>
<protein>
    <submittedName>
        <fullName evidence="2">MurE-like ligase</fullName>
        <ecNumber evidence="2">6.3.2.7</ecNumber>
    </submittedName>
</protein>
<dbReference type="PANTHER" id="PTHR23135:SF4">
    <property type="entry name" value="UDP-N-ACETYLMURAMOYL-L-ALANYL-D-GLUTAMATE--2,6-DIAMINOPIMELATE LIGASE MURE HOMOLOG, CHLOROPLASTIC"/>
    <property type="match status" value="1"/>
</dbReference>
<dbReference type="SUPFAM" id="SSF63418">
    <property type="entry name" value="MurE/MurF N-terminal domain"/>
    <property type="match status" value="1"/>
</dbReference>
<gene>
    <name evidence="2" type="ORF">Pla100_43940</name>
</gene>
<dbReference type="EC" id="6.3.2.7" evidence="2"/>
<dbReference type="Gene3D" id="3.40.1190.10">
    <property type="entry name" value="Mur-like, catalytic domain"/>
    <property type="match status" value="1"/>
</dbReference>
<dbReference type="GO" id="GO:0005524">
    <property type="term" value="F:ATP binding"/>
    <property type="evidence" value="ECO:0007669"/>
    <property type="project" value="InterPro"/>
</dbReference>
<evidence type="ECO:0000256" key="1">
    <source>
        <dbReference type="SAM" id="MobiDB-lite"/>
    </source>
</evidence>
<dbReference type="OrthoDB" id="9800958at2"/>
<accession>A0A5C6A176</accession>
<dbReference type="InterPro" id="IPR036565">
    <property type="entry name" value="Mur-like_cat_sf"/>
</dbReference>
<proteinExistence type="predicted"/>
<dbReference type="Gene3D" id="3.90.190.20">
    <property type="entry name" value="Mur ligase, C-terminal domain"/>
    <property type="match status" value="1"/>
</dbReference>